<dbReference type="HAMAP" id="MF_01473">
    <property type="entry name" value="GtfB"/>
    <property type="match status" value="1"/>
</dbReference>
<keyword evidence="6" id="KW-1185">Reference proteome</keyword>
<comment type="caution">
    <text evidence="5">The sequence shown here is derived from an EMBL/GenBank/DDBJ whole genome shotgun (WGS) entry which is preliminary data.</text>
</comment>
<comment type="function">
    <text evidence="4">Required for polymorphic O-glycosylation of the serine-rich repeat protein in this bacteria. A stabilizing protein that is part of the accessory SecA2/SecY2 system specifically required to export serine-rich repeat cell wall proteins usually encoded upstream in the same operon. The GtfA-GtfB complex adds GlcNAc from UDP-GlcNAc to the substrate protein, attaching the first sugar residue. Stabilizes the glycosylation activity of GtfA. Has no N-acetylglucosaminyl transferase activity on its own.</text>
</comment>
<comment type="pathway">
    <text evidence="1 4">Protein modification; protein glycosylation.</text>
</comment>
<name>A0ABS2PW18_9STRE</name>
<dbReference type="InterPro" id="IPR014268">
    <property type="entry name" value="GtfB"/>
</dbReference>
<sequence length="436" mass="50572">MIRLFDWLNQETLDLHFSLETSGLHGLTILLNDDGCLPEGVTSPYSYFCGMSAKDAKPRYFNQITIPDFWQITGNNVKGEIWNYSDKMADIYYHEPNHLRLVKTVDWLDKKGQVRLSEHYNQQGWVYAKTYLDENQNGIFKSYFTQDKQEVITENLKTGAILLNWNDQVYHFNKKLDFVIFYLKEAGLDLSQIWYNSLGMPFMISYYLDVAGQDILFWQEDIGNEIPGNMQVVLSGRTNREQRVVVQKKAAYDKLQGMLTDEQKEKVVYLGYLYPEMADNSEKREILILTNSDNIQSLDYLVSHLKDYRFHIGALTEMSQHLMSFASYDNVQLYPNISPNMVYQLLESCAIYLDINHGSEILTAVRKAFEYNLLIMAFDNTSHNRQLTRSDMIFSADNPASLVTQIYSILSLTQAVKEQRQMTGQESVENYQALLG</sequence>
<evidence type="ECO:0000313" key="5">
    <source>
        <dbReference type="EMBL" id="MBM7643492.1"/>
    </source>
</evidence>
<dbReference type="EMBL" id="JAFBEH010000047">
    <property type="protein sequence ID" value="MBM7643492.1"/>
    <property type="molecule type" value="Genomic_DNA"/>
</dbReference>
<dbReference type="NCBIfam" id="TIGR02919">
    <property type="entry name" value="accessory Sec system glycosylation chaperone GtfB"/>
    <property type="match status" value="1"/>
</dbReference>
<comment type="similarity">
    <text evidence="4">Belongs to the GtfB family.</text>
</comment>
<dbReference type="RefSeq" id="WP_205010343.1">
    <property type="nucleotide sequence ID" value="NZ_JAFBEH010000047.1"/>
</dbReference>
<comment type="subunit">
    <text evidence="4">Forms a heterotetramer with 2 subunits each of GtfA and GtfB. Part of the accessory SecA2/SecY2 protein translocation apparatus.</text>
</comment>
<organism evidence="5 6">
    <name type="scientific">Streptococcus loxodontisalivarius</name>
    <dbReference type="NCBI Taxonomy" id="1349415"/>
    <lineage>
        <taxon>Bacteria</taxon>
        <taxon>Bacillati</taxon>
        <taxon>Bacillota</taxon>
        <taxon>Bacilli</taxon>
        <taxon>Lactobacillales</taxon>
        <taxon>Streptococcaceae</taxon>
        <taxon>Streptococcus</taxon>
    </lineage>
</organism>
<evidence type="ECO:0000256" key="1">
    <source>
        <dbReference type="ARBA" id="ARBA00004922"/>
    </source>
</evidence>
<evidence type="ECO:0000313" key="6">
    <source>
        <dbReference type="Proteomes" id="UP000697472"/>
    </source>
</evidence>
<keyword evidence="2 4" id="KW-1003">Cell membrane</keyword>
<comment type="subcellular location">
    <subcellularLocation>
        <location evidence="4">Cell membrane</location>
        <topology evidence="4">Peripheral membrane protein</topology>
    </subcellularLocation>
</comment>
<reference evidence="5 6" key="1">
    <citation type="submission" date="2021-01" db="EMBL/GenBank/DDBJ databases">
        <title>Genomic Encyclopedia of Type Strains, Phase IV (KMG-IV): sequencing the most valuable type-strain genomes for metagenomic binning, comparative biology and taxonomic classification.</title>
        <authorList>
            <person name="Goeker M."/>
        </authorList>
    </citation>
    <scope>NUCLEOTIDE SEQUENCE [LARGE SCALE GENOMIC DNA]</scope>
    <source>
        <strain evidence="5 6">DSM 27382</strain>
    </source>
</reference>
<dbReference type="Proteomes" id="UP000697472">
    <property type="component" value="Unassembled WGS sequence"/>
</dbReference>
<evidence type="ECO:0000256" key="4">
    <source>
        <dbReference type="HAMAP-Rule" id="MF_01473"/>
    </source>
</evidence>
<keyword evidence="3 4" id="KW-0472">Membrane</keyword>
<proteinExistence type="inferred from homology"/>
<accession>A0ABS2PW18</accession>
<evidence type="ECO:0000256" key="2">
    <source>
        <dbReference type="ARBA" id="ARBA00022475"/>
    </source>
</evidence>
<evidence type="ECO:0000256" key="3">
    <source>
        <dbReference type="ARBA" id="ARBA00023136"/>
    </source>
</evidence>
<gene>
    <name evidence="4" type="primary">gtfB</name>
    <name evidence="5" type="ORF">JOC28_001803</name>
</gene>
<protein>
    <recommendedName>
        <fullName evidence="4">UDP-N-acetylglucosamine--peptide N-acetylglucosaminyltransferase stabilizing protein GtfB</fullName>
    </recommendedName>
    <alternativeName>
        <fullName evidence="4">Glycosyltransferase stabilizing protein GtfB</fullName>
    </alternativeName>
</protein>